<dbReference type="SUPFAM" id="SSF52954">
    <property type="entry name" value="Class II aaRS ABD-related"/>
    <property type="match status" value="1"/>
</dbReference>
<dbReference type="CDD" id="cd00771">
    <property type="entry name" value="ThrRS_core"/>
    <property type="match status" value="1"/>
</dbReference>
<accession>A0ABR4BAH8</accession>
<dbReference type="PANTHER" id="PTHR11451:SF50">
    <property type="entry name" value="THREONINE--TRNA LIGASE, MITOCHONDRIAL"/>
    <property type="match status" value="1"/>
</dbReference>
<dbReference type="PROSITE" id="PS50862">
    <property type="entry name" value="AA_TRNA_LIGASE_II"/>
    <property type="match status" value="1"/>
</dbReference>
<keyword evidence="4" id="KW-0547">Nucleotide-binding</keyword>
<dbReference type="Proteomes" id="UP001590951">
    <property type="component" value="Unassembled WGS sequence"/>
</dbReference>
<evidence type="ECO:0000256" key="9">
    <source>
        <dbReference type="ARBA" id="ARBA00049515"/>
    </source>
</evidence>
<evidence type="ECO:0000256" key="8">
    <source>
        <dbReference type="ARBA" id="ARBA00031900"/>
    </source>
</evidence>
<dbReference type="Pfam" id="PF00587">
    <property type="entry name" value="tRNA-synt_2b"/>
    <property type="match status" value="1"/>
</dbReference>
<dbReference type="Gene3D" id="3.30.930.10">
    <property type="entry name" value="Bira Bifunctional Protein, Domain 2"/>
    <property type="match status" value="1"/>
</dbReference>
<evidence type="ECO:0000259" key="11">
    <source>
        <dbReference type="PROSITE" id="PS50862"/>
    </source>
</evidence>
<name>A0ABR4BAH8_9LECA</name>
<evidence type="ECO:0000256" key="1">
    <source>
        <dbReference type="ARBA" id="ARBA00008226"/>
    </source>
</evidence>
<keyword evidence="13" id="KW-1185">Reference proteome</keyword>
<feature type="domain" description="Aminoacyl-transfer RNA synthetases class-II family profile" evidence="11">
    <location>
        <begin position="100"/>
        <end position="424"/>
    </location>
</feature>
<feature type="region of interest" description="Disordered" evidence="10">
    <location>
        <begin position="57"/>
        <end position="76"/>
    </location>
</feature>
<evidence type="ECO:0000256" key="4">
    <source>
        <dbReference type="ARBA" id="ARBA00022741"/>
    </source>
</evidence>
<reference evidence="12 13" key="1">
    <citation type="submission" date="2024-09" db="EMBL/GenBank/DDBJ databases">
        <title>Rethinking Asexuality: The Enigmatic Case of Functional Sexual Genes in Lepraria (Stereocaulaceae).</title>
        <authorList>
            <person name="Doellman M."/>
            <person name="Sun Y."/>
            <person name="Barcenas-Pena A."/>
            <person name="Lumbsch H.T."/>
            <person name="Grewe F."/>
        </authorList>
    </citation>
    <scope>NUCLEOTIDE SEQUENCE [LARGE SCALE GENOMIC DNA]</scope>
    <source>
        <strain evidence="12 13">Grewe 0041</strain>
    </source>
</reference>
<dbReference type="InterPro" id="IPR002314">
    <property type="entry name" value="aa-tRNA-synt_IIb"/>
</dbReference>
<evidence type="ECO:0000313" key="13">
    <source>
        <dbReference type="Proteomes" id="UP001590951"/>
    </source>
</evidence>
<comment type="catalytic activity">
    <reaction evidence="9">
        <text>tRNA(Thr) + L-threonine + ATP = L-threonyl-tRNA(Thr) + AMP + diphosphate + H(+)</text>
        <dbReference type="Rhea" id="RHEA:24624"/>
        <dbReference type="Rhea" id="RHEA-COMP:9670"/>
        <dbReference type="Rhea" id="RHEA-COMP:9704"/>
        <dbReference type="ChEBI" id="CHEBI:15378"/>
        <dbReference type="ChEBI" id="CHEBI:30616"/>
        <dbReference type="ChEBI" id="CHEBI:33019"/>
        <dbReference type="ChEBI" id="CHEBI:57926"/>
        <dbReference type="ChEBI" id="CHEBI:78442"/>
        <dbReference type="ChEBI" id="CHEBI:78534"/>
        <dbReference type="ChEBI" id="CHEBI:456215"/>
        <dbReference type="EC" id="6.1.1.3"/>
    </reaction>
</comment>
<comment type="caution">
    <text evidence="12">The sequence shown here is derived from an EMBL/GenBank/DDBJ whole genome shotgun (WGS) entry which is preliminary data.</text>
</comment>
<dbReference type="InterPro" id="IPR006195">
    <property type="entry name" value="aa-tRNA-synth_II"/>
</dbReference>
<feature type="region of interest" description="Disordered" evidence="10">
    <location>
        <begin position="1"/>
        <end position="32"/>
    </location>
</feature>
<evidence type="ECO:0000256" key="7">
    <source>
        <dbReference type="ARBA" id="ARBA00023146"/>
    </source>
</evidence>
<gene>
    <name evidence="12" type="ORF">ABVK25_005119</name>
</gene>
<keyword evidence="7" id="KW-0030">Aminoacyl-tRNA synthetase</keyword>
<proteinExistence type="inferred from homology"/>
<dbReference type="PRINTS" id="PR01047">
    <property type="entry name" value="TRNASYNTHTHR"/>
</dbReference>
<dbReference type="InterPro" id="IPR036621">
    <property type="entry name" value="Anticodon-bd_dom_sf"/>
</dbReference>
<keyword evidence="3" id="KW-0436">Ligase</keyword>
<dbReference type="Gene3D" id="3.40.50.800">
    <property type="entry name" value="Anticodon-binding domain"/>
    <property type="match status" value="1"/>
</dbReference>
<dbReference type="SUPFAM" id="SSF55681">
    <property type="entry name" value="Class II aaRS and biotin synthetases"/>
    <property type="match status" value="1"/>
</dbReference>
<organism evidence="12 13">
    <name type="scientific">Lepraria finkii</name>
    <dbReference type="NCBI Taxonomy" id="1340010"/>
    <lineage>
        <taxon>Eukaryota</taxon>
        <taxon>Fungi</taxon>
        <taxon>Dikarya</taxon>
        <taxon>Ascomycota</taxon>
        <taxon>Pezizomycotina</taxon>
        <taxon>Lecanoromycetes</taxon>
        <taxon>OSLEUM clade</taxon>
        <taxon>Lecanoromycetidae</taxon>
        <taxon>Lecanorales</taxon>
        <taxon>Lecanorineae</taxon>
        <taxon>Stereocaulaceae</taxon>
        <taxon>Lepraria</taxon>
    </lineage>
</organism>
<dbReference type="InterPro" id="IPR002320">
    <property type="entry name" value="Thr-tRNA-ligase_IIa"/>
</dbReference>
<dbReference type="PANTHER" id="PTHR11451">
    <property type="entry name" value="THREONINE-TRNA LIGASE"/>
    <property type="match status" value="1"/>
</dbReference>
<evidence type="ECO:0000256" key="5">
    <source>
        <dbReference type="ARBA" id="ARBA00022840"/>
    </source>
</evidence>
<sequence length="583" mass="66354">MSLLNSMYQRRPPRLLRPLQTTPSPWSSPDSFSKRPLYRTCRAWSCSAPLTLSSTNAFQGSTGKHGKPTGEDEPRNHRTIGAAQFLFTGDGSSPGTPFFHPDGTHIFQKLTAFIRAQYPDYGFREVLTPTIYKDTLWKQSGHWENYKDDMFAVTGNTSKKPRKTKAPAEYINGVLQPQKFIHEEPDLDDYALKPMNCPGHCLLYKSKRRSYRDLPIRYAEFSPLHRNETSGALSGLTRVRRFHQDDGHIFCRPSQIQDEVLKSIQFVKMVYKTLHFKKFDLSFFLSTRPNNCFMGTRQDWKMAEDQLIAALDHDNENPENLTSWEMRKGDGAFYGPKIDITLRDNNGKEHQTATIQLDFQLPKRFELEYEAPAPELEAQGLMTDDPGLLGKVGRAAPVMIHRAVLGSLERFIALLLEHDDGKLPFWLSPRQVVILTITNRFHIVDHARNAKHKLSNTPAENTSEPRRLDRPRYIVDIDDGSDSIAQKVVRARKNKYNLICVMGESNVKDGNGHGLQNMTLDVEVNRGSQPNIVETWDTIERIRPGSQAPVQKDRGTGPNSGQSVKLTVKQCKTLIESLSEKYL</sequence>
<evidence type="ECO:0000256" key="3">
    <source>
        <dbReference type="ARBA" id="ARBA00022598"/>
    </source>
</evidence>
<dbReference type="EC" id="6.1.1.3" evidence="2"/>
<dbReference type="InterPro" id="IPR033728">
    <property type="entry name" value="ThrRS_core"/>
</dbReference>
<evidence type="ECO:0000313" key="12">
    <source>
        <dbReference type="EMBL" id="KAL2054815.1"/>
    </source>
</evidence>
<keyword evidence="6" id="KW-0648">Protein biosynthesis</keyword>
<evidence type="ECO:0000256" key="10">
    <source>
        <dbReference type="SAM" id="MobiDB-lite"/>
    </source>
</evidence>
<dbReference type="EMBL" id="JBHFEH010000014">
    <property type="protein sequence ID" value="KAL2054815.1"/>
    <property type="molecule type" value="Genomic_DNA"/>
</dbReference>
<keyword evidence="5" id="KW-0067">ATP-binding</keyword>
<dbReference type="InterPro" id="IPR045864">
    <property type="entry name" value="aa-tRNA-synth_II/BPL/LPL"/>
</dbReference>
<evidence type="ECO:0000256" key="6">
    <source>
        <dbReference type="ARBA" id="ARBA00022917"/>
    </source>
</evidence>
<comment type="similarity">
    <text evidence="1">Belongs to the class-II aminoacyl-tRNA synthetase family.</text>
</comment>
<evidence type="ECO:0000256" key="2">
    <source>
        <dbReference type="ARBA" id="ARBA00013163"/>
    </source>
</evidence>
<feature type="region of interest" description="Disordered" evidence="10">
    <location>
        <begin position="544"/>
        <end position="563"/>
    </location>
</feature>
<protein>
    <recommendedName>
        <fullName evidence="2">threonine--tRNA ligase</fullName>
        <ecNumber evidence="2">6.1.1.3</ecNumber>
    </recommendedName>
    <alternativeName>
        <fullName evidence="8">Threonyl-tRNA synthetase</fullName>
    </alternativeName>
</protein>